<feature type="signal peptide" evidence="2">
    <location>
        <begin position="1"/>
        <end position="19"/>
    </location>
</feature>
<protein>
    <submittedName>
        <fullName evidence="3">Uncharacterized protein</fullName>
    </submittedName>
</protein>
<dbReference type="Proteomes" id="UP000031656">
    <property type="component" value="Chromosome"/>
</dbReference>
<evidence type="ECO:0000313" key="3">
    <source>
        <dbReference type="EMBL" id="AHK70671.1"/>
    </source>
</evidence>
<evidence type="ECO:0000313" key="4">
    <source>
        <dbReference type="Proteomes" id="UP000031656"/>
    </source>
</evidence>
<feature type="chain" id="PRO_5001648640" evidence="2">
    <location>
        <begin position="20"/>
        <end position="105"/>
    </location>
</feature>
<dbReference type="RefSeq" id="WP_041111274.1">
    <property type="nucleotide sequence ID" value="NZ_CP004373.1"/>
</dbReference>
<proteinExistence type="predicted"/>
<gene>
    <name evidence="3" type="ORF">GLS_c07580</name>
</gene>
<organism evidence="3 4">
    <name type="scientific">Gluconobacter oxydans DSM 3504</name>
    <dbReference type="NCBI Taxonomy" id="1288313"/>
    <lineage>
        <taxon>Bacteria</taxon>
        <taxon>Pseudomonadati</taxon>
        <taxon>Pseudomonadota</taxon>
        <taxon>Alphaproteobacteria</taxon>
        <taxon>Acetobacterales</taxon>
        <taxon>Acetobacteraceae</taxon>
        <taxon>Gluconobacter</taxon>
    </lineage>
</organism>
<dbReference type="GeneID" id="56904987"/>
<name>A0A067Z1A0_GLUOY</name>
<evidence type="ECO:0000256" key="1">
    <source>
        <dbReference type="SAM" id="MobiDB-lite"/>
    </source>
</evidence>
<dbReference type="EMBL" id="CP004373">
    <property type="protein sequence ID" value="AHK70671.1"/>
    <property type="molecule type" value="Genomic_DNA"/>
</dbReference>
<accession>A0A067Z1A0</accession>
<feature type="region of interest" description="Disordered" evidence="1">
    <location>
        <begin position="29"/>
        <end position="50"/>
    </location>
</feature>
<reference evidence="3 4" key="1">
    <citation type="journal article" date="2015" name="Appl. Microbiol. Biotechnol.">
        <title>The consequence of an additional NADH dehydrogenase paralog on the growth of Gluconobacter oxydans DSM3504.</title>
        <authorList>
            <person name="Kostner D."/>
            <person name="Luchterhand B."/>
            <person name="Junker A."/>
            <person name="Volland S."/>
            <person name="Daniel R."/>
            <person name="Buchs J."/>
            <person name="Liebl W."/>
            <person name="Ehrenreich A."/>
        </authorList>
    </citation>
    <scope>NUCLEOTIDE SEQUENCE [LARGE SCALE GENOMIC DNA]</scope>
    <source>
        <strain evidence="3">DSM 3504</strain>
    </source>
</reference>
<sequence length="105" mass="11362">MRKTFLALTVLLATGMAYAADPSMSGMDMSHMDMSGGKMSMPSSSTQNPLAGLSMDQQMVLCSHLQTLSRQRSTLTPKMKQQLAACQKMDMGMSNQPAPGETLDR</sequence>
<dbReference type="AlphaFoldDB" id="A0A067Z1A0"/>
<feature type="compositionally biased region" description="Low complexity" evidence="1">
    <location>
        <begin position="29"/>
        <end position="45"/>
    </location>
</feature>
<evidence type="ECO:0000256" key="2">
    <source>
        <dbReference type="SAM" id="SignalP"/>
    </source>
</evidence>
<keyword evidence="2" id="KW-0732">Signal</keyword>
<dbReference type="KEGG" id="goy:GLS_c07580"/>
<dbReference type="HOGENOM" id="CLU_2232727_0_0_5"/>